<reference evidence="4 5" key="1">
    <citation type="submission" date="2024-09" db="EMBL/GenBank/DDBJ databases">
        <title>A chromosome-level genome assembly of Gray's grenadier anchovy, Coilia grayii.</title>
        <authorList>
            <person name="Fu Z."/>
        </authorList>
    </citation>
    <scope>NUCLEOTIDE SEQUENCE [LARGE SCALE GENOMIC DNA]</scope>
    <source>
        <strain evidence="4">G4</strain>
        <tissue evidence="4">Muscle</tissue>
    </source>
</reference>
<proteinExistence type="inferred from homology"/>
<dbReference type="Pfam" id="PF05461">
    <property type="entry name" value="ApoL"/>
    <property type="match status" value="1"/>
</dbReference>
<dbReference type="Proteomes" id="UP001591681">
    <property type="component" value="Unassembled WGS sequence"/>
</dbReference>
<dbReference type="InterPro" id="IPR011009">
    <property type="entry name" value="Kinase-like_dom_sf"/>
</dbReference>
<dbReference type="AlphaFoldDB" id="A0ABD1IW36"/>
<sequence length="417" mass="45780">MAPEVLYNRPYNTSSDVWSLGLVLYYLCKLTYTDGDFIAAHKNEANLRLPQFYSKDLQDLVKELLTVHAAKRPSINDVLKKPILARRIPKHLPIEELKKEFDTGLLYSMGIDGKGSFLEDEELLNEMVIELVENLKIFCAFFHQDHQHLQGQIRKLDDITDQLETMHRKTTIGSLTGGVIGAAGGITSIVGLVLAPFTLGASLAVTAVGVGIAAAGGATGAASNIANMVRQKSLRKTIEDILNDFQDKVNPVLISLNKINCRVAKMQEYRKFAVTTHKLQAGASSGRGAAGLLQVVRLAKAVNVGRVAAQATRAVSVASKMTAVLSGLMLILDVVFIAKDAKEIHEMNKLKKKADREGAGRISMTKANEIKSNMLKFINEMRNTSRHFETILAELVEMKEVVEAEITPKLSMNNNNI</sequence>
<evidence type="ECO:0000256" key="2">
    <source>
        <dbReference type="SAM" id="Phobius"/>
    </source>
</evidence>
<keyword evidence="2" id="KW-1133">Transmembrane helix</keyword>
<evidence type="ECO:0000313" key="4">
    <source>
        <dbReference type="EMBL" id="KAL2079169.1"/>
    </source>
</evidence>
<evidence type="ECO:0000313" key="5">
    <source>
        <dbReference type="Proteomes" id="UP001591681"/>
    </source>
</evidence>
<dbReference type="InterPro" id="IPR000719">
    <property type="entry name" value="Prot_kinase_dom"/>
</dbReference>
<comment type="similarity">
    <text evidence="1">Belongs to the apolipoprotein L family.</text>
</comment>
<organism evidence="4 5">
    <name type="scientific">Coilia grayii</name>
    <name type="common">Gray's grenadier anchovy</name>
    <dbReference type="NCBI Taxonomy" id="363190"/>
    <lineage>
        <taxon>Eukaryota</taxon>
        <taxon>Metazoa</taxon>
        <taxon>Chordata</taxon>
        <taxon>Craniata</taxon>
        <taxon>Vertebrata</taxon>
        <taxon>Euteleostomi</taxon>
        <taxon>Actinopterygii</taxon>
        <taxon>Neopterygii</taxon>
        <taxon>Teleostei</taxon>
        <taxon>Clupei</taxon>
        <taxon>Clupeiformes</taxon>
        <taxon>Clupeoidei</taxon>
        <taxon>Engraulidae</taxon>
        <taxon>Coilinae</taxon>
        <taxon>Coilia</taxon>
    </lineage>
</organism>
<feature type="domain" description="Protein kinase" evidence="3">
    <location>
        <begin position="1"/>
        <end position="84"/>
    </location>
</feature>
<keyword evidence="2" id="KW-0812">Transmembrane</keyword>
<dbReference type="Gene3D" id="1.10.510.10">
    <property type="entry name" value="Transferase(Phosphotransferase) domain 1"/>
    <property type="match status" value="1"/>
</dbReference>
<keyword evidence="2" id="KW-0472">Membrane</keyword>
<comment type="caution">
    <text evidence="4">The sequence shown here is derived from an EMBL/GenBank/DDBJ whole genome shotgun (WGS) entry which is preliminary data.</text>
</comment>
<dbReference type="InterPro" id="IPR008405">
    <property type="entry name" value="ApoL"/>
</dbReference>
<dbReference type="PANTHER" id="PTHR14096:SF28">
    <property type="entry name" value="APOLIPOPROTEIN L, 1-RELATED"/>
    <property type="match status" value="1"/>
</dbReference>
<dbReference type="Pfam" id="PF00069">
    <property type="entry name" value="Pkinase"/>
    <property type="match status" value="1"/>
</dbReference>
<accession>A0ABD1IW36</accession>
<dbReference type="PANTHER" id="PTHR14096">
    <property type="entry name" value="APOLIPOPROTEIN L"/>
    <property type="match status" value="1"/>
</dbReference>
<dbReference type="EMBL" id="JBHFQA010000022">
    <property type="protein sequence ID" value="KAL2079169.1"/>
    <property type="molecule type" value="Genomic_DNA"/>
</dbReference>
<protein>
    <recommendedName>
        <fullName evidence="3">Protein kinase domain-containing protein</fullName>
    </recommendedName>
</protein>
<feature type="transmembrane region" description="Helical" evidence="2">
    <location>
        <begin position="203"/>
        <end position="226"/>
    </location>
</feature>
<feature type="transmembrane region" description="Helical" evidence="2">
    <location>
        <begin position="175"/>
        <end position="197"/>
    </location>
</feature>
<keyword evidence="5" id="KW-1185">Reference proteome</keyword>
<dbReference type="PROSITE" id="PS50011">
    <property type="entry name" value="PROTEIN_KINASE_DOM"/>
    <property type="match status" value="1"/>
</dbReference>
<evidence type="ECO:0000256" key="1">
    <source>
        <dbReference type="ARBA" id="ARBA00010090"/>
    </source>
</evidence>
<evidence type="ECO:0000259" key="3">
    <source>
        <dbReference type="PROSITE" id="PS50011"/>
    </source>
</evidence>
<dbReference type="SUPFAM" id="SSF56112">
    <property type="entry name" value="Protein kinase-like (PK-like)"/>
    <property type="match status" value="1"/>
</dbReference>
<name>A0ABD1IW36_9TELE</name>
<gene>
    <name evidence="4" type="ORF">ACEWY4_024913</name>
</gene>